<accession>A0ABS8TBM7</accession>
<dbReference type="SUPFAM" id="SSF55785">
    <property type="entry name" value="PYP-like sensor domain (PAS domain)"/>
    <property type="match status" value="2"/>
</dbReference>
<dbReference type="Pfam" id="PF13426">
    <property type="entry name" value="PAS_9"/>
    <property type="match status" value="2"/>
</dbReference>
<dbReference type="InterPro" id="IPR000700">
    <property type="entry name" value="PAS-assoc_C"/>
</dbReference>
<dbReference type="NCBIfam" id="TIGR00229">
    <property type="entry name" value="sensory_box"/>
    <property type="match status" value="2"/>
</dbReference>
<gene>
    <name evidence="9" type="ORF">HAX54_006891</name>
</gene>
<evidence type="ECO:0000256" key="1">
    <source>
        <dbReference type="ARBA" id="ARBA00022543"/>
    </source>
</evidence>
<comment type="caution">
    <text evidence="9">The sequence shown here is derived from an EMBL/GenBank/DDBJ whole genome shotgun (WGS) entry which is preliminary data.</text>
</comment>
<dbReference type="PROSITE" id="PS50113">
    <property type="entry name" value="PAC"/>
    <property type="match status" value="1"/>
</dbReference>
<evidence type="ECO:0000256" key="3">
    <source>
        <dbReference type="ARBA" id="ARBA00022630"/>
    </source>
</evidence>
<reference evidence="9 10" key="1">
    <citation type="journal article" date="2021" name="BMC Genomics">
        <title>Datura genome reveals duplications of psychoactive alkaloid biosynthetic genes and high mutation rate following tissue culture.</title>
        <authorList>
            <person name="Rajewski A."/>
            <person name="Carter-House D."/>
            <person name="Stajich J."/>
            <person name="Litt A."/>
        </authorList>
    </citation>
    <scope>NUCLEOTIDE SEQUENCE [LARGE SCALE GENOMIC DNA]</scope>
    <source>
        <strain evidence="9">AR-01</strain>
    </source>
</reference>
<dbReference type="InterPro" id="IPR001610">
    <property type="entry name" value="PAC"/>
</dbReference>
<evidence type="ECO:0000313" key="10">
    <source>
        <dbReference type="Proteomes" id="UP000823775"/>
    </source>
</evidence>
<evidence type="ECO:0000259" key="8">
    <source>
        <dbReference type="PROSITE" id="PS50113"/>
    </source>
</evidence>
<dbReference type="PROSITE" id="PS50112">
    <property type="entry name" value="PAS"/>
    <property type="match status" value="2"/>
</dbReference>
<dbReference type="Proteomes" id="UP000823775">
    <property type="component" value="Unassembled WGS sequence"/>
</dbReference>
<feature type="domain" description="PAS" evidence="7">
    <location>
        <begin position="265"/>
        <end position="311"/>
    </location>
</feature>
<evidence type="ECO:0000313" key="9">
    <source>
        <dbReference type="EMBL" id="MCD7468548.1"/>
    </source>
</evidence>
<organism evidence="9 10">
    <name type="scientific">Datura stramonium</name>
    <name type="common">Jimsonweed</name>
    <name type="synonym">Common thornapple</name>
    <dbReference type="NCBI Taxonomy" id="4076"/>
    <lineage>
        <taxon>Eukaryota</taxon>
        <taxon>Viridiplantae</taxon>
        <taxon>Streptophyta</taxon>
        <taxon>Embryophyta</taxon>
        <taxon>Tracheophyta</taxon>
        <taxon>Spermatophyta</taxon>
        <taxon>Magnoliopsida</taxon>
        <taxon>eudicotyledons</taxon>
        <taxon>Gunneridae</taxon>
        <taxon>Pentapetalae</taxon>
        <taxon>asterids</taxon>
        <taxon>lamiids</taxon>
        <taxon>Solanales</taxon>
        <taxon>Solanaceae</taxon>
        <taxon>Solanoideae</taxon>
        <taxon>Datureae</taxon>
        <taxon>Datura</taxon>
    </lineage>
</organism>
<evidence type="ECO:0000256" key="5">
    <source>
        <dbReference type="ARBA" id="ARBA00022991"/>
    </source>
</evidence>
<evidence type="ECO:0008006" key="11">
    <source>
        <dbReference type="Google" id="ProtNLM"/>
    </source>
</evidence>
<dbReference type="PANTHER" id="PTHR47429:SF4">
    <property type="entry name" value="PROTEIN TWIN LOV 1-LIKE"/>
    <property type="match status" value="1"/>
</dbReference>
<name>A0ABS8TBM7_DATST</name>
<evidence type="ECO:0000256" key="4">
    <source>
        <dbReference type="ARBA" id="ARBA00022643"/>
    </source>
</evidence>
<evidence type="ECO:0000256" key="6">
    <source>
        <dbReference type="ARBA" id="ARBA00023170"/>
    </source>
</evidence>
<keyword evidence="3" id="KW-0285">Flavoprotein</keyword>
<feature type="domain" description="PAC" evidence="8">
    <location>
        <begin position="313"/>
        <end position="365"/>
    </location>
</feature>
<dbReference type="Gene3D" id="3.30.450.20">
    <property type="entry name" value="PAS domain"/>
    <property type="match status" value="2"/>
</dbReference>
<evidence type="ECO:0000259" key="7">
    <source>
        <dbReference type="PROSITE" id="PS50112"/>
    </source>
</evidence>
<keyword evidence="4" id="KW-0288">FMN</keyword>
<protein>
    <recommendedName>
        <fullName evidence="11">LOV domain-containing protein</fullName>
    </recommendedName>
</protein>
<dbReference type="InterPro" id="IPR035965">
    <property type="entry name" value="PAS-like_dom_sf"/>
</dbReference>
<keyword evidence="5" id="KW-0157">Chromophore</keyword>
<keyword evidence="10" id="KW-1185">Reference proteome</keyword>
<dbReference type="EMBL" id="JACEIK010001355">
    <property type="protein sequence ID" value="MCD7468548.1"/>
    <property type="molecule type" value="Genomic_DNA"/>
</dbReference>
<dbReference type="InterPro" id="IPR000014">
    <property type="entry name" value="PAS"/>
</dbReference>
<dbReference type="CDD" id="cd00130">
    <property type="entry name" value="PAS"/>
    <property type="match status" value="2"/>
</dbReference>
<dbReference type="SMART" id="SM00086">
    <property type="entry name" value="PAC"/>
    <property type="match status" value="2"/>
</dbReference>
<dbReference type="SMART" id="SM00091">
    <property type="entry name" value="PAS"/>
    <property type="match status" value="2"/>
</dbReference>
<keyword evidence="6" id="KW-0675">Receptor</keyword>
<keyword evidence="1" id="KW-0600">Photoreceptor protein</keyword>
<feature type="domain" description="PAS" evidence="7">
    <location>
        <begin position="16"/>
        <end position="89"/>
    </location>
</feature>
<proteinExistence type="predicted"/>
<dbReference type="PANTHER" id="PTHR47429">
    <property type="entry name" value="PROTEIN TWIN LOV 1"/>
    <property type="match status" value="1"/>
</dbReference>
<keyword evidence="2" id="KW-0716">Sensory transduction</keyword>
<evidence type="ECO:0000256" key="2">
    <source>
        <dbReference type="ARBA" id="ARBA00022606"/>
    </source>
</evidence>
<sequence length="386" mass="42938">MESERGTMIEHSFDCYSAGFQESLDQLPDSFTITDPHISGNPIVYASRGFLEMFGYSKYEVIGRNGRMFQGPKTNRRSVLEVREAIQEERDIQISLLNYRKNGTPFWMLFHMCPVFEEKDGRVIHFLGVQVPILRSPKPSRVGLNLCQDGAGCRESVLRCYRREVYSMSVERAPSLASGSGLDFTEVDVEGPCDASDLEKRKATAVVNNILTVLVHNGESTGRLVHGKRCSPSGTGLLGASLNISLGRIKQSFVLTDANLPDMPIVFASDTFLKLTGFSKDEVLGYNCRSLSATDTDSSSQFRIKECIQNEQPCTLLRMLNYRKDGTSFWLHISPVRNASGKVAYFVAVEAEDNSETKEKEELRQRGVVAAVKVAVRGLSMGVRTC</sequence>